<evidence type="ECO:0000313" key="7">
    <source>
        <dbReference type="Ensembl" id="ENSGEVP00005005113.1"/>
    </source>
</evidence>
<dbReference type="InterPro" id="IPR013783">
    <property type="entry name" value="Ig-like_fold"/>
</dbReference>
<evidence type="ECO:0000256" key="2">
    <source>
        <dbReference type="ARBA" id="ARBA00023157"/>
    </source>
</evidence>
<dbReference type="GeneTree" id="ENSGT00950000185061"/>
<evidence type="ECO:0000256" key="3">
    <source>
        <dbReference type="ARBA" id="ARBA00023319"/>
    </source>
</evidence>
<dbReference type="PROSITE" id="PS50835">
    <property type="entry name" value="IG_LIKE"/>
    <property type="match status" value="2"/>
</dbReference>
<dbReference type="InterPro" id="IPR007110">
    <property type="entry name" value="Ig-like_dom"/>
</dbReference>
<dbReference type="SUPFAM" id="SSF48726">
    <property type="entry name" value="Immunoglobulin"/>
    <property type="match status" value="2"/>
</dbReference>
<dbReference type="Proteomes" id="UP000694390">
    <property type="component" value="Unassembled WGS sequence"/>
</dbReference>
<dbReference type="SMART" id="SM00409">
    <property type="entry name" value="IG"/>
    <property type="match status" value="2"/>
</dbReference>
<evidence type="ECO:0000259" key="6">
    <source>
        <dbReference type="PROSITE" id="PS50835"/>
    </source>
</evidence>
<keyword evidence="4" id="KW-1133">Transmembrane helix</keyword>
<evidence type="ECO:0000256" key="1">
    <source>
        <dbReference type="ARBA" id="ARBA00022729"/>
    </source>
</evidence>
<accession>A0A8C4XY53</accession>
<dbReference type="InterPro" id="IPR052314">
    <property type="entry name" value="Immune_rcpt_domain"/>
</dbReference>
<name>A0A8C4XY53_9SAUR</name>
<dbReference type="PANTHER" id="PTHR16423:SF6">
    <property type="entry name" value="TRIGGERING RECEPTOR EXPRESSED ON MYELOID CELLS 2-RELATED"/>
    <property type="match status" value="1"/>
</dbReference>
<dbReference type="InterPro" id="IPR036179">
    <property type="entry name" value="Ig-like_dom_sf"/>
</dbReference>
<keyword evidence="4" id="KW-0472">Membrane</keyword>
<dbReference type="Gene3D" id="2.60.40.10">
    <property type="entry name" value="Immunoglobulins"/>
    <property type="match status" value="2"/>
</dbReference>
<dbReference type="Ensembl" id="ENSGEVT00005005327.1">
    <property type="protein sequence ID" value="ENSGEVP00005005113.1"/>
    <property type="gene ID" value="ENSGEVG00005003622.1"/>
</dbReference>
<feature type="domain" description="Ig-like" evidence="6">
    <location>
        <begin position="16"/>
        <end position="114"/>
    </location>
</feature>
<organism evidence="7 8">
    <name type="scientific">Gopherus evgoodei</name>
    <name type="common">Goodes thornscrub tortoise</name>
    <dbReference type="NCBI Taxonomy" id="1825980"/>
    <lineage>
        <taxon>Eukaryota</taxon>
        <taxon>Metazoa</taxon>
        <taxon>Chordata</taxon>
        <taxon>Craniata</taxon>
        <taxon>Vertebrata</taxon>
        <taxon>Euteleostomi</taxon>
        <taxon>Archelosauria</taxon>
        <taxon>Testudinata</taxon>
        <taxon>Testudines</taxon>
        <taxon>Cryptodira</taxon>
        <taxon>Durocryptodira</taxon>
        <taxon>Testudinoidea</taxon>
        <taxon>Testudinidae</taxon>
        <taxon>Gopherus</taxon>
    </lineage>
</organism>
<dbReference type="OrthoDB" id="8442846at2759"/>
<dbReference type="PANTHER" id="PTHR16423">
    <property type="entry name" value="TREM-LIKE TRANSCRIPT PROTEIN"/>
    <property type="match status" value="1"/>
</dbReference>
<keyword evidence="3" id="KW-0393">Immunoglobulin domain</keyword>
<proteinExistence type="predicted"/>
<evidence type="ECO:0000256" key="4">
    <source>
        <dbReference type="SAM" id="Phobius"/>
    </source>
</evidence>
<keyword evidence="4" id="KW-0812">Transmembrane</keyword>
<dbReference type="GeneID" id="115650874"/>
<feature type="signal peptide" evidence="5">
    <location>
        <begin position="1"/>
        <end position="19"/>
    </location>
</feature>
<feature type="chain" id="PRO_5034306069" evidence="5">
    <location>
        <begin position="20"/>
        <end position="406"/>
    </location>
</feature>
<evidence type="ECO:0000313" key="8">
    <source>
        <dbReference type="Proteomes" id="UP000694390"/>
    </source>
</evidence>
<keyword evidence="2" id="KW-1015">Disulfide bond</keyword>
<dbReference type="AlphaFoldDB" id="A0A8C4XY53"/>
<reference evidence="7" key="1">
    <citation type="submission" date="2025-08" db="UniProtKB">
        <authorList>
            <consortium name="Ensembl"/>
        </authorList>
    </citation>
    <scope>IDENTIFICATION</scope>
</reference>
<keyword evidence="8" id="KW-1185">Reference proteome</keyword>
<dbReference type="Pfam" id="PF07686">
    <property type="entry name" value="V-set"/>
    <property type="match status" value="2"/>
</dbReference>
<reference evidence="7" key="2">
    <citation type="submission" date="2025-09" db="UniProtKB">
        <authorList>
            <consortium name="Ensembl"/>
        </authorList>
    </citation>
    <scope>IDENTIFICATION</scope>
</reference>
<dbReference type="RefSeq" id="XP_030417269.1">
    <property type="nucleotide sequence ID" value="XM_030561409.1"/>
</dbReference>
<dbReference type="RefSeq" id="XP_030417270.1">
    <property type="nucleotide sequence ID" value="XM_030561410.1"/>
</dbReference>
<keyword evidence="1 5" id="KW-0732">Signal</keyword>
<dbReference type="InterPro" id="IPR003599">
    <property type="entry name" value="Ig_sub"/>
</dbReference>
<dbReference type="GO" id="GO:0038023">
    <property type="term" value="F:signaling receptor activity"/>
    <property type="evidence" value="ECO:0007669"/>
    <property type="project" value="TreeGrafter"/>
</dbReference>
<gene>
    <name evidence="7" type="primary">LOC115650874</name>
</gene>
<protein>
    <submittedName>
        <fullName evidence="7">Trem-like transcript 1 protein</fullName>
    </submittedName>
</protein>
<dbReference type="InterPro" id="IPR013106">
    <property type="entry name" value="Ig_V-set"/>
</dbReference>
<evidence type="ECO:0000256" key="5">
    <source>
        <dbReference type="SAM" id="SignalP"/>
    </source>
</evidence>
<dbReference type="GO" id="GO:0009986">
    <property type="term" value="C:cell surface"/>
    <property type="evidence" value="ECO:0007669"/>
    <property type="project" value="TreeGrafter"/>
</dbReference>
<feature type="domain" description="Ig-like" evidence="6">
    <location>
        <begin position="122"/>
        <end position="238"/>
    </location>
</feature>
<sequence>MGRFPARLLLLALTGPCLAREELELVPAVQGSPFSTNCYYNNDKYSPKEKFWCKMLSDRECNSRIFLSIQAKGEKYLNIAPKRRVHLTNSGTGWISVSMTELRIEDSGTYLCGVFDHQTIIPLKIIKVTVSYDAPMRLSAKKGGSISLNCSYFVMDNSRRPNNFTWCKMITATRCQPVVSVKFDQIVNTQGRTRIKIDRWNRVIIVTLMGLQLRDSGEYHCETHLQGSTMLLKMITLNVLGKSVYYDTINESTSPPTNEGETAHPTVASKKEQRILYVVLALGSFLVGSALIAIVAIIFTIGRKRVGNGLNFGEYPDCRLAAEQDEEHSRDATPDAELKNGIIYAMLRLPPKPKPDDVTYDNVELPQKPKGAKHSAVLFSSGTMEYATIIFGDSPPRSETKEKQCP</sequence>
<feature type="transmembrane region" description="Helical" evidence="4">
    <location>
        <begin position="275"/>
        <end position="301"/>
    </location>
</feature>